<evidence type="ECO:0000313" key="1">
    <source>
        <dbReference type="EMBL" id="CBY37059.1"/>
    </source>
</evidence>
<dbReference type="AlphaFoldDB" id="E4YNL1"/>
<sequence length="244" mass="27498">MVIQGLGFDQPCSGSLACGHKCPFPNHPPDFVHEYPLCFEQCRQRCSGCGMQSCQKLCYEACEQVCYETIQKHLPCGHKQTTLCYEPVEDTHCDARCGKELVCGHACIKPCSEECQCDYAVLFSCTTCKKKTYQCSSLDYCTRKCDVKLPCGHQCSNQCGDHMTHSKVCKKICSRPCQFCNKSTCTRKCGECKSECPPCSCRMQQIQLNCGHVTYGFAGSLNDQEEFFSIKFKEIKDENRPFTS</sequence>
<organism evidence="1">
    <name type="scientific">Oikopleura dioica</name>
    <name type="common">Tunicate</name>
    <dbReference type="NCBI Taxonomy" id="34765"/>
    <lineage>
        <taxon>Eukaryota</taxon>
        <taxon>Metazoa</taxon>
        <taxon>Chordata</taxon>
        <taxon>Tunicata</taxon>
        <taxon>Appendicularia</taxon>
        <taxon>Copelata</taxon>
        <taxon>Oikopleuridae</taxon>
        <taxon>Oikopleura</taxon>
    </lineage>
</organism>
<dbReference type="EMBL" id="FN654891">
    <property type="protein sequence ID" value="CBY37059.1"/>
    <property type="molecule type" value="Genomic_DNA"/>
</dbReference>
<reference evidence="1" key="1">
    <citation type="journal article" date="2010" name="Science">
        <title>Plasticity of animal genome architecture unmasked by rapid evolution of a pelagic tunicate.</title>
        <authorList>
            <person name="Denoeud F."/>
            <person name="Henriet S."/>
            <person name="Mungpakdee S."/>
            <person name="Aury J.M."/>
            <person name="Da Silva C."/>
            <person name="Brinkmann H."/>
            <person name="Mikhaleva J."/>
            <person name="Olsen L.C."/>
            <person name="Jubin C."/>
            <person name="Canestro C."/>
            <person name="Bouquet J.M."/>
            <person name="Danks G."/>
            <person name="Poulain J."/>
            <person name="Campsteijn C."/>
            <person name="Adamski M."/>
            <person name="Cross I."/>
            <person name="Yadetie F."/>
            <person name="Muffato M."/>
            <person name="Louis A."/>
            <person name="Butcher S."/>
            <person name="Tsagkogeorga G."/>
            <person name="Konrad A."/>
            <person name="Singh S."/>
            <person name="Jensen M.F."/>
            <person name="Cong E.H."/>
            <person name="Eikeseth-Otteraa H."/>
            <person name="Noel B."/>
            <person name="Anthouard V."/>
            <person name="Porcel B.M."/>
            <person name="Kachouri-Lafond R."/>
            <person name="Nishino A."/>
            <person name="Ugolini M."/>
            <person name="Chourrout P."/>
            <person name="Nishida H."/>
            <person name="Aasland R."/>
            <person name="Huzurbazar S."/>
            <person name="Westhof E."/>
            <person name="Delsuc F."/>
            <person name="Lehrach H."/>
            <person name="Reinhardt R."/>
            <person name="Weissenbach J."/>
            <person name="Roy S.W."/>
            <person name="Artiguenave F."/>
            <person name="Postlethwait J.H."/>
            <person name="Manak J.R."/>
            <person name="Thompson E.M."/>
            <person name="Jaillon O."/>
            <person name="Du Pasquier L."/>
            <person name="Boudinot P."/>
            <person name="Liberles D.A."/>
            <person name="Volff J.N."/>
            <person name="Philippe H."/>
            <person name="Lenhard B."/>
            <person name="Roest Crollius H."/>
            <person name="Wincker P."/>
            <person name="Chourrout D."/>
        </authorList>
    </citation>
    <scope>NUCLEOTIDE SEQUENCE [LARGE SCALE GENOMIC DNA]</scope>
</reference>
<proteinExistence type="predicted"/>
<dbReference type="Proteomes" id="UP000011014">
    <property type="component" value="Unassembled WGS sequence"/>
</dbReference>
<accession>E4YNL1</accession>
<gene>
    <name evidence="1" type="ORF">GSOID_T00030126001</name>
</gene>
<name>E4YNL1_OIKDI</name>
<protein>
    <submittedName>
        <fullName evidence="1">Uncharacterized protein</fullName>
    </submittedName>
</protein>